<keyword evidence="1" id="KW-0472">Membrane</keyword>
<proteinExistence type="predicted"/>
<evidence type="ECO:0000313" key="2">
    <source>
        <dbReference type="EMBL" id="KCW48040.1"/>
    </source>
</evidence>
<keyword evidence="1" id="KW-1133">Transmembrane helix</keyword>
<dbReference type="EMBL" id="KK198763">
    <property type="protein sequence ID" value="KCW48040.1"/>
    <property type="molecule type" value="Genomic_DNA"/>
</dbReference>
<name>A0A059A3X2_EUCGR</name>
<reference evidence="2" key="1">
    <citation type="submission" date="2013-07" db="EMBL/GenBank/DDBJ databases">
        <title>The genome of Eucalyptus grandis.</title>
        <authorList>
            <person name="Schmutz J."/>
            <person name="Hayes R."/>
            <person name="Myburg A."/>
            <person name="Tuskan G."/>
            <person name="Grattapaglia D."/>
            <person name="Rokhsar D.S."/>
        </authorList>
    </citation>
    <scope>NUCLEOTIDE SEQUENCE</scope>
    <source>
        <tissue evidence="2">Leaf extractions</tissue>
    </source>
</reference>
<protein>
    <submittedName>
        <fullName evidence="2">Uncharacterized protein</fullName>
    </submittedName>
</protein>
<dbReference type="Gramene" id="KCW48040">
    <property type="protein sequence ID" value="KCW48040"/>
    <property type="gene ID" value="EUGRSUZ_K01778"/>
</dbReference>
<dbReference type="AlphaFoldDB" id="A0A059A3X2"/>
<gene>
    <name evidence="2" type="ORF">EUGRSUZ_K01778</name>
</gene>
<accession>A0A059A3X2</accession>
<evidence type="ECO:0000256" key="1">
    <source>
        <dbReference type="SAM" id="Phobius"/>
    </source>
</evidence>
<feature type="transmembrane region" description="Helical" evidence="1">
    <location>
        <begin position="34"/>
        <end position="56"/>
    </location>
</feature>
<sequence length="89" mass="10659">MINSTAHAWIDLIHLRRHTSERGGEEEEDIFSHIYFIMIDLLIILFYIAGLMNICLHTLGTRSRKHIHWWLYNEKEQRKHLLHGYGDCS</sequence>
<organism evidence="2">
    <name type="scientific">Eucalyptus grandis</name>
    <name type="common">Flooded gum</name>
    <dbReference type="NCBI Taxonomy" id="71139"/>
    <lineage>
        <taxon>Eukaryota</taxon>
        <taxon>Viridiplantae</taxon>
        <taxon>Streptophyta</taxon>
        <taxon>Embryophyta</taxon>
        <taxon>Tracheophyta</taxon>
        <taxon>Spermatophyta</taxon>
        <taxon>Magnoliopsida</taxon>
        <taxon>eudicotyledons</taxon>
        <taxon>Gunneridae</taxon>
        <taxon>Pentapetalae</taxon>
        <taxon>rosids</taxon>
        <taxon>malvids</taxon>
        <taxon>Myrtales</taxon>
        <taxon>Myrtaceae</taxon>
        <taxon>Myrtoideae</taxon>
        <taxon>Eucalypteae</taxon>
        <taxon>Eucalyptus</taxon>
    </lineage>
</organism>
<keyword evidence="1" id="KW-0812">Transmembrane</keyword>
<dbReference type="InParanoid" id="A0A059A3X2"/>